<dbReference type="PANTHER" id="PTHR40465">
    <property type="entry name" value="CHROMOSOME 1, WHOLE GENOME SHOTGUN SEQUENCE"/>
    <property type="match status" value="1"/>
</dbReference>
<evidence type="ECO:0000256" key="2">
    <source>
        <dbReference type="SAM" id="Phobius"/>
    </source>
</evidence>
<keyword evidence="5" id="KW-1185">Reference proteome</keyword>
<evidence type="ECO:0000259" key="3">
    <source>
        <dbReference type="Pfam" id="PF20152"/>
    </source>
</evidence>
<evidence type="ECO:0000313" key="5">
    <source>
        <dbReference type="Proteomes" id="UP000184267"/>
    </source>
</evidence>
<protein>
    <recommendedName>
        <fullName evidence="3">DUF6534 domain-containing protein</fullName>
    </recommendedName>
</protein>
<dbReference type="InterPro" id="IPR045339">
    <property type="entry name" value="DUF6534"/>
</dbReference>
<dbReference type="STRING" id="154538.A0A1M2VLS2"/>
<feature type="transmembrane region" description="Helical" evidence="2">
    <location>
        <begin position="12"/>
        <end position="31"/>
    </location>
</feature>
<dbReference type="Proteomes" id="UP000184267">
    <property type="component" value="Unassembled WGS sequence"/>
</dbReference>
<feature type="transmembrane region" description="Helical" evidence="2">
    <location>
        <begin position="140"/>
        <end position="160"/>
    </location>
</feature>
<dbReference type="OrthoDB" id="2755905at2759"/>
<organism evidence="4 5">
    <name type="scientific">Trametes pubescens</name>
    <name type="common">White-rot fungus</name>
    <dbReference type="NCBI Taxonomy" id="154538"/>
    <lineage>
        <taxon>Eukaryota</taxon>
        <taxon>Fungi</taxon>
        <taxon>Dikarya</taxon>
        <taxon>Basidiomycota</taxon>
        <taxon>Agaricomycotina</taxon>
        <taxon>Agaricomycetes</taxon>
        <taxon>Polyporales</taxon>
        <taxon>Polyporaceae</taxon>
        <taxon>Trametes</taxon>
    </lineage>
</organism>
<dbReference type="EMBL" id="MNAD01001034">
    <property type="protein sequence ID" value="OJT08527.1"/>
    <property type="molecule type" value="Genomic_DNA"/>
</dbReference>
<gene>
    <name evidence="4" type="ORF">TRAPUB_575</name>
</gene>
<feature type="transmembrane region" description="Helical" evidence="2">
    <location>
        <begin position="166"/>
        <end position="186"/>
    </location>
</feature>
<dbReference type="OMA" id="TIVCYHY"/>
<keyword evidence="2" id="KW-1133">Transmembrane helix</keyword>
<name>A0A1M2VLS2_TRAPU</name>
<dbReference type="Pfam" id="PF20152">
    <property type="entry name" value="DUF6534"/>
    <property type="match status" value="1"/>
</dbReference>
<feature type="region of interest" description="Disordered" evidence="1">
    <location>
        <begin position="228"/>
        <end position="266"/>
    </location>
</feature>
<reference evidence="4 5" key="1">
    <citation type="submission" date="2016-10" db="EMBL/GenBank/DDBJ databases">
        <title>Genome sequence of the basidiomycete white-rot fungus Trametes pubescens.</title>
        <authorList>
            <person name="Makela M.R."/>
            <person name="Granchi Z."/>
            <person name="Peng M."/>
            <person name="De Vries R.P."/>
            <person name="Grigoriev I."/>
            <person name="Riley R."/>
            <person name="Hilden K."/>
        </authorList>
    </citation>
    <scope>NUCLEOTIDE SEQUENCE [LARGE SCALE GENOMIC DNA]</scope>
    <source>
        <strain evidence="4 5">FBCC735</strain>
    </source>
</reference>
<evidence type="ECO:0000313" key="4">
    <source>
        <dbReference type="EMBL" id="OJT08527.1"/>
    </source>
</evidence>
<keyword evidence="2" id="KW-0472">Membrane</keyword>
<sequence>LFETFHSALWTIVCYHYLVTDAFNFLGLIYAEWSLKLTILITGLTVFISQAFYAHRVYYLGPRYYRWLAIPVVVSMVTSLAFAIAAGVEAYSPAPTRYFTDFKPTNWLISIAYGFAVASDIMLTGALVSDSILDTLIKYTINTGLLTSVFSVLAFIFGIILPGNLVYVGISIVGAKLYANSVLAVVNSRKAIGNKFLDDFTTHNHSASQSGVGVESIVWNVHEPTNECATESLSTSREERSFTASAESAEKPAVPEGRRPNLTVTV</sequence>
<accession>A0A1M2VLS2</accession>
<proteinExistence type="predicted"/>
<feature type="transmembrane region" description="Helical" evidence="2">
    <location>
        <begin position="107"/>
        <end position="128"/>
    </location>
</feature>
<dbReference type="PANTHER" id="PTHR40465:SF1">
    <property type="entry name" value="DUF6534 DOMAIN-CONTAINING PROTEIN"/>
    <property type="match status" value="1"/>
</dbReference>
<keyword evidence="2" id="KW-0812">Transmembrane</keyword>
<dbReference type="AlphaFoldDB" id="A0A1M2VLS2"/>
<feature type="transmembrane region" description="Helical" evidence="2">
    <location>
        <begin position="37"/>
        <end position="55"/>
    </location>
</feature>
<feature type="transmembrane region" description="Helical" evidence="2">
    <location>
        <begin position="67"/>
        <end position="87"/>
    </location>
</feature>
<feature type="domain" description="DUF6534" evidence="3">
    <location>
        <begin position="117"/>
        <end position="190"/>
    </location>
</feature>
<evidence type="ECO:0000256" key="1">
    <source>
        <dbReference type="SAM" id="MobiDB-lite"/>
    </source>
</evidence>
<comment type="caution">
    <text evidence="4">The sequence shown here is derived from an EMBL/GenBank/DDBJ whole genome shotgun (WGS) entry which is preliminary data.</text>
</comment>
<feature type="non-terminal residue" evidence="4">
    <location>
        <position position="1"/>
    </location>
</feature>